<evidence type="ECO:0000256" key="1">
    <source>
        <dbReference type="SAM" id="MobiDB-lite"/>
    </source>
</evidence>
<protein>
    <submittedName>
        <fullName evidence="2">Uncharacterized protein</fullName>
    </submittedName>
</protein>
<feature type="compositionally biased region" description="Polar residues" evidence="1">
    <location>
        <begin position="11"/>
        <end position="22"/>
    </location>
</feature>
<feature type="region of interest" description="Disordered" evidence="1">
    <location>
        <begin position="452"/>
        <end position="487"/>
    </location>
</feature>
<dbReference type="OrthoDB" id="4069593at2759"/>
<reference evidence="2 3" key="1">
    <citation type="journal article" date="2011" name="Proc. Natl. Acad. Sci. U.S.A.">
        <title>Evolutionary erosion of yeast sex chromosomes by mating-type switching accidents.</title>
        <authorList>
            <person name="Gordon J.L."/>
            <person name="Armisen D."/>
            <person name="Proux-Wera E."/>
            <person name="Oheigeartaigh S.S."/>
            <person name="Byrne K.P."/>
            <person name="Wolfe K.H."/>
        </authorList>
    </citation>
    <scope>NUCLEOTIDE SEQUENCE [LARGE SCALE GENOMIC DNA]</scope>
    <source>
        <strain evidence="3">ATCC 34711 / CBS 6284 / DSM 70876 / NBRC 10599 / NRRL Y-10934 / UCD 77-7</strain>
    </source>
</reference>
<feature type="region of interest" description="Disordered" evidence="1">
    <location>
        <begin position="1146"/>
        <end position="1167"/>
    </location>
</feature>
<keyword evidence="3" id="KW-1185">Reference proteome</keyword>
<feature type="compositionally biased region" description="Low complexity" evidence="1">
    <location>
        <begin position="329"/>
        <end position="340"/>
    </location>
</feature>
<feature type="compositionally biased region" description="Basic and acidic residues" evidence="1">
    <location>
        <begin position="1273"/>
        <end position="1282"/>
    </location>
</feature>
<accession>I2H1N6</accession>
<feature type="region of interest" description="Disordered" evidence="1">
    <location>
        <begin position="1268"/>
        <end position="1306"/>
    </location>
</feature>
<feature type="region of interest" description="Disordered" evidence="1">
    <location>
        <begin position="1"/>
        <end position="46"/>
    </location>
</feature>
<feature type="region of interest" description="Disordered" evidence="1">
    <location>
        <begin position="625"/>
        <end position="662"/>
    </location>
</feature>
<feature type="region of interest" description="Disordered" evidence="1">
    <location>
        <begin position="227"/>
        <end position="249"/>
    </location>
</feature>
<feature type="region of interest" description="Disordered" evidence="1">
    <location>
        <begin position="313"/>
        <end position="340"/>
    </location>
</feature>
<feature type="compositionally biased region" description="Low complexity" evidence="1">
    <location>
        <begin position="230"/>
        <end position="249"/>
    </location>
</feature>
<sequence>MNEKTAILKPSVSTSPPMNRSPSPILKHKRTKSNSPSKVRFSDDIAEPTAPAVAITSDNQPQLKKSTVPLESQMQESSNHSTEDLGALKGHFFTTNSNVLLDVPKDVWEFHNANMIKKNFNNVSKNVSNKNTKGSPKPASKHKRNNYSISIADFTNNNNNNNKSSMSKKYAHERSKSLQSIIVSTIQSYNNSSNISINNTSFNTSFNPSTINDSSLSTISQVSPLHLRHNNNNNNNNNSRDISTNKNNNNNLITTTNTIQNNLYLAPTSPLNKFNISVPLQISLPPYLSPKNKNKLHPDIIFDGNGYSTFNNSITSCSSEEGDENQVENNRSNDNTSSSLSSSINDSLVSLIALLPDENHDISINYDDMVDNTLGIDQEANVNLRKQMKNIRKKNITPVPIIKKDLVAETNDVQPCSNTQSISTSNTDSLTILQSASKVIAIPDVNDEIMNSPAKTSNGNPLKFFEQFNPSPNDTKASPSNNGTDELNLNFKFPNNQTETVNDDHKDDFNDYLKIDTSSNDVAFNSRRSKLINSHKLDMASPEHQRRRSHIHRRSDSVFKIIPEDLQLETIHENDNTQPQKQLTVPITFDSKSHLTSPPQVKNEGNSLKLMVSSPLRNMESAYSNDNINSDITPTKTKSNSSNLSFAATSTPPTSSLVAPSRSPLRLNRNSLLNTSHISIPDSTNDLDTNSPEMMFNNNEVKNMENHYLSDSHSQETTNQNGVSLLTSHLNEDIHQNKEPSHTTYTQDNTNEGKYLSPNPHFQGSTIQDDNIFHTSHTQENTNTIKYSFPPSHVQEAETLGRYSFPPPTLPSSKTQNEYSFPSLNTQNNATLMNDSLLAENATGTVNQNSYTFPPKSAPEPRNCNSLMPLNTHKSDSQSLFYLPTSLTENENSNLETHHNKHIQDKSHISINSYTQDYSGFIPDISHITILSQTDQEHESLDNEDINENFDTNSNNILDEYQHDEENQIIQTNEVKQGFSLLEKTTNKYELEEMKQYDQYFEQFNDMTNYEEDLNSQDKINSQPVETTTISQFDTTKSKTDSKRVPNNQINRHRTDSLAEVDYESISNDKEDSDTFSFEIKSVQGEENITQESLMVISETNIDLSFDGEKLQFQPSKLSEKEYIDELTKGSNQATSPSLISSMLSKKVSLSQPSSSKSTTKPLTSMNSFPIPLTDPLSLAKVAPQNVDNLIDNSDFFLIKTATQRSVSNVESSMSSNSQFSKHTHNTNLTAYSSNNNHTLLAPASTNMSILQSKKPINFEDKITINSYNGNIKMDDPKETNRDNSPFNDNNSDLRRKDNKRNPQNLKRYSKQKVGTSCELLNLCDETANKARDVLNHLSVSNELQDNTYTDKISKISSNNNQPIVRRMHTQQDALKRLSMDLKAYNNNIL</sequence>
<feature type="compositionally biased region" description="Low complexity" evidence="1">
    <location>
        <begin position="1146"/>
        <end position="1165"/>
    </location>
</feature>
<evidence type="ECO:0000313" key="3">
    <source>
        <dbReference type="Proteomes" id="UP000002866"/>
    </source>
</evidence>
<feature type="compositionally biased region" description="Polar residues" evidence="1">
    <location>
        <begin position="1017"/>
        <end position="1035"/>
    </location>
</feature>
<dbReference type="HOGENOM" id="CLU_254997_0_0_1"/>
<name>I2H1N6_HENB6</name>
<proteinExistence type="predicted"/>
<feature type="compositionally biased region" description="Low complexity" evidence="1">
    <location>
        <begin position="121"/>
        <end position="131"/>
    </location>
</feature>
<dbReference type="RefSeq" id="XP_004179807.1">
    <property type="nucleotide sequence ID" value="XM_004179759.1"/>
</dbReference>
<feature type="compositionally biased region" description="Polar residues" evidence="1">
    <location>
        <begin position="146"/>
        <end position="155"/>
    </location>
</feature>
<dbReference type="KEGG" id="tbl:TBLA_0C04920"/>
<feature type="region of interest" description="Disordered" evidence="1">
    <location>
        <begin position="1013"/>
        <end position="1048"/>
    </location>
</feature>
<dbReference type="GeneID" id="14495268"/>
<dbReference type="Proteomes" id="UP000002866">
    <property type="component" value="Chromosome 3"/>
</dbReference>
<feature type="compositionally biased region" description="Polar residues" evidence="1">
    <location>
        <begin position="468"/>
        <end position="487"/>
    </location>
</feature>
<gene>
    <name evidence="2" type="primary">TBLA0C04920</name>
    <name evidence="2" type="ORF">TBLA_0C04920</name>
</gene>
<evidence type="ECO:0000313" key="2">
    <source>
        <dbReference type="EMBL" id="CCH60288.1"/>
    </source>
</evidence>
<feature type="region of interest" description="Disordered" evidence="1">
    <location>
        <begin position="121"/>
        <end position="172"/>
    </location>
</feature>
<dbReference type="InParanoid" id="I2H1N6"/>
<dbReference type="EMBL" id="HE806318">
    <property type="protein sequence ID" value="CCH60288.1"/>
    <property type="molecule type" value="Genomic_DNA"/>
</dbReference>
<feature type="compositionally biased region" description="Low complexity" evidence="1">
    <location>
        <begin position="645"/>
        <end position="662"/>
    </location>
</feature>
<organism evidence="2 3">
    <name type="scientific">Henningerozyma blattae (strain ATCC 34711 / CBS 6284 / DSM 70876 / NBRC 10599 / NRRL Y-10934 / UCD 77-7)</name>
    <name type="common">Yeast</name>
    <name type="synonym">Tetrapisispora blattae</name>
    <dbReference type="NCBI Taxonomy" id="1071380"/>
    <lineage>
        <taxon>Eukaryota</taxon>
        <taxon>Fungi</taxon>
        <taxon>Dikarya</taxon>
        <taxon>Ascomycota</taxon>
        <taxon>Saccharomycotina</taxon>
        <taxon>Saccharomycetes</taxon>
        <taxon>Saccharomycetales</taxon>
        <taxon>Saccharomycetaceae</taxon>
        <taxon>Henningerozyma</taxon>
    </lineage>
</organism>
<dbReference type="eggNOG" id="ENOG502RI27">
    <property type="taxonomic scope" value="Eukaryota"/>
</dbReference>
<feature type="compositionally biased region" description="Polar residues" evidence="1">
    <location>
        <begin position="625"/>
        <end position="644"/>
    </location>
</feature>